<dbReference type="PANTHER" id="PTHR42732:SF2">
    <property type="entry name" value="BETA-MANNOSIDASE"/>
    <property type="match status" value="1"/>
</dbReference>
<dbReference type="PANTHER" id="PTHR42732">
    <property type="entry name" value="BETA-GALACTOSIDASE"/>
    <property type="match status" value="1"/>
</dbReference>
<organism evidence="7 8">
    <name type="scientific">Rhizobium lusitanum</name>
    <dbReference type="NCBI Taxonomy" id="293958"/>
    <lineage>
        <taxon>Bacteria</taxon>
        <taxon>Pseudomonadati</taxon>
        <taxon>Pseudomonadota</taxon>
        <taxon>Alphaproteobacteria</taxon>
        <taxon>Hyphomicrobiales</taxon>
        <taxon>Rhizobiaceae</taxon>
        <taxon>Rhizobium/Agrobacterium group</taxon>
        <taxon>Rhizobium</taxon>
    </lineage>
</organism>
<dbReference type="Proteomes" id="UP000565576">
    <property type="component" value="Unassembled WGS sequence"/>
</dbReference>
<dbReference type="InterPro" id="IPR006104">
    <property type="entry name" value="Glyco_hydro_2_N"/>
</dbReference>
<dbReference type="AlphaFoldDB" id="A0A7X0MFA8"/>
<dbReference type="InterPro" id="IPR008979">
    <property type="entry name" value="Galactose-bd-like_sf"/>
</dbReference>
<dbReference type="Gene3D" id="2.60.120.260">
    <property type="entry name" value="Galactose-binding domain-like"/>
    <property type="match status" value="1"/>
</dbReference>
<dbReference type="Pfam" id="PF00703">
    <property type="entry name" value="Glyco_hydro_2"/>
    <property type="match status" value="1"/>
</dbReference>
<evidence type="ECO:0000256" key="2">
    <source>
        <dbReference type="ARBA" id="ARBA00022801"/>
    </source>
</evidence>
<dbReference type="RefSeq" id="WP_184707287.1">
    <property type="nucleotide sequence ID" value="NZ_JACHBG010000010.1"/>
</dbReference>
<dbReference type="SUPFAM" id="SSF49785">
    <property type="entry name" value="Galactose-binding domain-like"/>
    <property type="match status" value="1"/>
</dbReference>
<dbReference type="Pfam" id="PF02837">
    <property type="entry name" value="Glyco_hydro_2_N"/>
    <property type="match status" value="1"/>
</dbReference>
<keyword evidence="2" id="KW-0378">Hydrolase</keyword>
<dbReference type="InterPro" id="IPR006102">
    <property type="entry name" value="Ig-like_GH2"/>
</dbReference>
<feature type="domain" description="Glycosyl hydrolases family 2 sugar binding" evidence="6">
    <location>
        <begin position="42"/>
        <end position="125"/>
    </location>
</feature>
<evidence type="ECO:0000256" key="1">
    <source>
        <dbReference type="ARBA" id="ARBA00007401"/>
    </source>
</evidence>
<protein>
    <recommendedName>
        <fullName evidence="9">Glycoside hydrolase family 2</fullName>
    </recommendedName>
</protein>
<dbReference type="SUPFAM" id="SSF49303">
    <property type="entry name" value="beta-Galactosidase/glucuronidase domain"/>
    <property type="match status" value="1"/>
</dbReference>
<dbReference type="InterPro" id="IPR013783">
    <property type="entry name" value="Ig-like_fold"/>
</dbReference>
<dbReference type="InterPro" id="IPR036156">
    <property type="entry name" value="Beta-gal/glucu_dom_sf"/>
</dbReference>
<evidence type="ECO:0000259" key="6">
    <source>
        <dbReference type="Pfam" id="PF02837"/>
    </source>
</evidence>
<dbReference type="InterPro" id="IPR006103">
    <property type="entry name" value="Glyco_hydro_2_cat"/>
</dbReference>
<reference evidence="7 8" key="1">
    <citation type="submission" date="2020-08" db="EMBL/GenBank/DDBJ databases">
        <title>Genomic Encyclopedia of Type Strains, Phase IV (KMG-V): Genome sequencing to study the core and pangenomes of soil and plant-associated prokaryotes.</title>
        <authorList>
            <person name="Whitman W."/>
        </authorList>
    </citation>
    <scope>NUCLEOTIDE SEQUENCE [LARGE SCALE GENOMIC DNA]</scope>
    <source>
        <strain evidence="7 8">SEMIA 4060</strain>
    </source>
</reference>
<dbReference type="GO" id="GO:0005975">
    <property type="term" value="P:carbohydrate metabolic process"/>
    <property type="evidence" value="ECO:0007669"/>
    <property type="project" value="InterPro"/>
</dbReference>
<feature type="domain" description="Glycoside hydrolase family 2 immunoglobulin-like beta-sandwich" evidence="4">
    <location>
        <begin position="167"/>
        <end position="265"/>
    </location>
</feature>
<gene>
    <name evidence="7" type="ORF">GGD46_004224</name>
</gene>
<evidence type="ECO:0000259" key="5">
    <source>
        <dbReference type="Pfam" id="PF02836"/>
    </source>
</evidence>
<proteinExistence type="inferred from homology"/>
<comment type="caution">
    <text evidence="7">The sequence shown here is derived from an EMBL/GenBank/DDBJ whole genome shotgun (WGS) entry which is preliminary data.</text>
</comment>
<feature type="domain" description="Glycoside hydrolase family 2 catalytic" evidence="5">
    <location>
        <begin position="268"/>
        <end position="483"/>
    </location>
</feature>
<dbReference type="EMBL" id="JACHBG010000010">
    <property type="protein sequence ID" value="MBB6486925.1"/>
    <property type="molecule type" value="Genomic_DNA"/>
</dbReference>
<sequence length="913" mass="102097">MTIASRRFTDTQSGPRSRLSLDGIWDFQLEGRERTTIPVPGPWQAHLTDLRAAAGVATYSRLVTVPQDWLGRQVIVHFGAVNYFAEVSVNGCPLGSHEGGYLPFEFVIPADMHGQELHLDVRVTLPSADAQAFPDFPFDEIPHGKQSWYGMLGGIWQSVWLECRCEAHIAHQGIRADLVTGDVTVDVELAAAFTGTMHVTLFDRKGTVAASAELAVDAETHASAELNIAKVEAWSLDDPALYRAVVELHQRDIVIDVAAENFGFRTFEARDGRFFLNGQPFYMRGALDQDYYPEGIYTPPSLEFLEDQARKSKELGLNLLRCHIKVPDPRYYDVADRFGLLVWTEIPNIQTFTEKSAQRLLDTMEGILRRDGNHPSIVIWTIINEDWGTRLVESTDQRLWLHNAYHWLKRKDPTRLVVDNSACVPNFHVVSDIDDYHYYASVPEMAREWADWVSAFAKRPNWSYSPNGDATRRGDEPLVVSEFGVWGLPHPEKLKRNDEEPFWFINGLEWDSEGATYPHGVEQRFRTYQFDKVFPSFGSFIEDTQWHQFNALKFEIEEMRRHASIQGYVITELTDLHWEANGLMDMERNPRAYHNRFHEINGDVVIVPRMQRYAVWAGSIASVELEISSGGKVLPAAELTWSIDGAAAGKMAVPAQDATTVHRLPALALSFAADMTGKRTSVQFSLAVAGKEIARNSVDISVYSARAKPTLSVFSAEPEIERYLAGLGYQLVNADKADVRVVSTLSQADIDAMEHGARYVTLADAAPLPFGNLRNDQPNWNYPTGGDRGQAMPQMRVTERNGTIWKGNWVTGFSWVKRTGVFDRLPGGPLNDLSFVGVNPNRVITGFRPIHFDGLVHAGTMAGWIHKPCATIAERRVGVGRIVATTFGLMREAPGADPVAATLLDCVIETAVG</sequence>
<dbReference type="InterPro" id="IPR051913">
    <property type="entry name" value="GH2_Domain-Containing"/>
</dbReference>
<evidence type="ECO:0000313" key="7">
    <source>
        <dbReference type="EMBL" id="MBB6486925.1"/>
    </source>
</evidence>
<dbReference type="GO" id="GO:0004553">
    <property type="term" value="F:hydrolase activity, hydrolyzing O-glycosyl compounds"/>
    <property type="evidence" value="ECO:0007669"/>
    <property type="project" value="InterPro"/>
</dbReference>
<name>A0A7X0MFA8_9HYPH</name>
<comment type="similarity">
    <text evidence="1">Belongs to the glycosyl hydrolase 2 family.</text>
</comment>
<dbReference type="SUPFAM" id="SSF51445">
    <property type="entry name" value="(Trans)glycosidases"/>
    <property type="match status" value="1"/>
</dbReference>
<keyword evidence="3" id="KW-0326">Glycosidase</keyword>
<evidence type="ECO:0008006" key="9">
    <source>
        <dbReference type="Google" id="ProtNLM"/>
    </source>
</evidence>
<evidence type="ECO:0000256" key="3">
    <source>
        <dbReference type="ARBA" id="ARBA00023295"/>
    </source>
</evidence>
<evidence type="ECO:0000313" key="8">
    <source>
        <dbReference type="Proteomes" id="UP000565576"/>
    </source>
</evidence>
<accession>A0A7X0MFA8</accession>
<evidence type="ECO:0000259" key="4">
    <source>
        <dbReference type="Pfam" id="PF00703"/>
    </source>
</evidence>
<dbReference type="Pfam" id="PF02836">
    <property type="entry name" value="Glyco_hydro_2_C"/>
    <property type="match status" value="1"/>
</dbReference>
<dbReference type="InterPro" id="IPR017853">
    <property type="entry name" value="GH"/>
</dbReference>
<dbReference type="Gene3D" id="2.60.40.10">
    <property type="entry name" value="Immunoglobulins"/>
    <property type="match status" value="1"/>
</dbReference>
<dbReference type="Gene3D" id="3.20.20.80">
    <property type="entry name" value="Glycosidases"/>
    <property type="match status" value="1"/>
</dbReference>